<keyword evidence="2 4" id="KW-0418">Kinase</keyword>
<gene>
    <name evidence="4" type="primary">dhaL</name>
    <name evidence="4" type="ORF">H8S18_05520</name>
</gene>
<dbReference type="Proteomes" id="UP000606889">
    <property type="component" value="Unassembled WGS sequence"/>
</dbReference>
<dbReference type="GO" id="GO:0016301">
    <property type="term" value="F:kinase activity"/>
    <property type="evidence" value="ECO:0007669"/>
    <property type="project" value="UniProtKB-KW"/>
</dbReference>
<dbReference type="PANTHER" id="PTHR28629">
    <property type="entry name" value="TRIOKINASE/FMN CYCLASE"/>
    <property type="match status" value="1"/>
</dbReference>
<dbReference type="InterPro" id="IPR012737">
    <property type="entry name" value="DhaK_L_YcgS"/>
</dbReference>
<feature type="domain" description="DhaL" evidence="3">
    <location>
        <begin position="7"/>
        <end position="205"/>
    </location>
</feature>
<reference evidence="4 5" key="1">
    <citation type="submission" date="2020-08" db="EMBL/GenBank/DDBJ databases">
        <title>Genome public.</title>
        <authorList>
            <person name="Liu C."/>
            <person name="Sun Q."/>
        </authorList>
    </citation>
    <scope>NUCLEOTIDE SEQUENCE [LARGE SCALE GENOMIC DNA]</scope>
    <source>
        <strain evidence="4 5">NSJ-35</strain>
    </source>
</reference>
<keyword evidence="5" id="KW-1185">Reference proteome</keyword>
<accession>A0ABR7EDC4</accession>
<evidence type="ECO:0000256" key="2">
    <source>
        <dbReference type="ARBA" id="ARBA00022777"/>
    </source>
</evidence>
<dbReference type="PANTHER" id="PTHR28629:SF4">
    <property type="entry name" value="TRIOKINASE_FMN CYCLASE"/>
    <property type="match status" value="1"/>
</dbReference>
<keyword evidence="1" id="KW-0808">Transferase</keyword>
<name>A0ABR7EDC4_9FIRM</name>
<dbReference type="InterPro" id="IPR050861">
    <property type="entry name" value="Dihydroxyacetone_Kinase"/>
</dbReference>
<dbReference type="RefSeq" id="WP_186857300.1">
    <property type="nucleotide sequence ID" value="NZ_JACOON010000002.1"/>
</dbReference>
<dbReference type="NCBIfam" id="TIGR02365">
    <property type="entry name" value="dha_L_ycgS"/>
    <property type="match status" value="1"/>
</dbReference>
<dbReference type="Pfam" id="PF02734">
    <property type="entry name" value="Dak2"/>
    <property type="match status" value="1"/>
</dbReference>
<dbReference type="InterPro" id="IPR036117">
    <property type="entry name" value="DhaL_dom_sf"/>
</dbReference>
<evidence type="ECO:0000313" key="4">
    <source>
        <dbReference type="EMBL" id="MBC5647787.1"/>
    </source>
</evidence>
<dbReference type="InterPro" id="IPR004007">
    <property type="entry name" value="DhaL_dom"/>
</dbReference>
<proteinExistence type="predicted"/>
<evidence type="ECO:0000259" key="3">
    <source>
        <dbReference type="PROSITE" id="PS51480"/>
    </source>
</evidence>
<comment type="caution">
    <text evidence="4">The sequence shown here is derived from an EMBL/GenBank/DDBJ whole genome shotgun (WGS) entry which is preliminary data.</text>
</comment>
<protein>
    <submittedName>
        <fullName evidence="4">Dihydroxyacetone kinase subunit L</fullName>
    </submittedName>
</protein>
<organism evidence="4 5">
    <name type="scientific">Christensenella tenuis</name>
    <dbReference type="NCBI Taxonomy" id="2763033"/>
    <lineage>
        <taxon>Bacteria</taxon>
        <taxon>Bacillati</taxon>
        <taxon>Bacillota</taxon>
        <taxon>Clostridia</taxon>
        <taxon>Christensenellales</taxon>
        <taxon>Christensenellaceae</taxon>
        <taxon>Christensenella</taxon>
    </lineage>
</organism>
<dbReference type="SUPFAM" id="SSF101473">
    <property type="entry name" value="DhaL-like"/>
    <property type="match status" value="1"/>
</dbReference>
<dbReference type="SMART" id="SM01120">
    <property type="entry name" value="Dak2"/>
    <property type="match status" value="1"/>
</dbReference>
<evidence type="ECO:0000313" key="5">
    <source>
        <dbReference type="Proteomes" id="UP000606889"/>
    </source>
</evidence>
<dbReference type="EMBL" id="JACOON010000002">
    <property type="protein sequence ID" value="MBC5647787.1"/>
    <property type="molecule type" value="Genomic_DNA"/>
</dbReference>
<evidence type="ECO:0000256" key="1">
    <source>
        <dbReference type="ARBA" id="ARBA00022679"/>
    </source>
</evidence>
<dbReference type="PROSITE" id="PS51480">
    <property type="entry name" value="DHAL"/>
    <property type="match status" value="1"/>
</dbReference>
<dbReference type="Gene3D" id="1.25.40.340">
    <property type="match status" value="1"/>
</dbReference>
<sequence>MEMFTNKEGAAIVPGLVRAIQENKDYLSEIDGAIGDGDHGINMNKGFTLCGERLTGGEDLSGALETLGEILLCEIGGSMGPIYGTFFGEMGQAVRNWEEIGEAEFGRMLEAGLAGIRELVPTDVGDKTLLDALIPAVNAYREAEEAGKGFAEALDAAAEAAEAGRDATKDMVAKVGRASRLGERSRGVLDAGASSCAVIVRSMCETAKGLLG</sequence>